<keyword evidence="1" id="KW-0472">Membrane</keyword>
<keyword evidence="1" id="KW-0812">Transmembrane</keyword>
<keyword evidence="1" id="KW-1133">Transmembrane helix</keyword>
<evidence type="ECO:0000259" key="2">
    <source>
        <dbReference type="Pfam" id="PF24034"/>
    </source>
</evidence>
<dbReference type="InterPro" id="IPR055767">
    <property type="entry name" value="DUF7343"/>
</dbReference>
<reference evidence="5" key="1">
    <citation type="journal article" date="2020" name="bioRxiv">
        <title>A rank-normalized archaeal taxonomy based on genome phylogeny resolves widespread incomplete and uneven classifications.</title>
        <authorList>
            <person name="Rinke C."/>
            <person name="Chuvochina M."/>
            <person name="Mussig A.J."/>
            <person name="Chaumeil P.-A."/>
            <person name="Waite D.W."/>
            <person name="Whitman W.B."/>
            <person name="Parks D.H."/>
            <person name="Hugenholtz P."/>
        </authorList>
    </citation>
    <scope>NUCLEOTIDE SEQUENCE [LARGE SCALE GENOMIC DNA]</scope>
</reference>
<protein>
    <recommendedName>
        <fullName evidence="2">DUF7343 domain-containing protein</fullName>
    </recommendedName>
</protein>
<reference evidence="4" key="3">
    <citation type="submission" date="2021-05" db="EMBL/GenBank/DDBJ databases">
        <title>Protein family content uncovers lineage relationships and bacterial pathway maintenance mechanisms in DPANN archaea.</title>
        <authorList>
            <person name="Castelle C.J."/>
            <person name="Meheust R."/>
            <person name="Jaffe A.L."/>
            <person name="Seitz K."/>
            <person name="Gong X."/>
            <person name="Baker B.J."/>
            <person name="Banfield J.F."/>
        </authorList>
    </citation>
    <scope>NUCLEOTIDE SEQUENCE</scope>
    <source>
        <strain evidence="4">RIFCSPHIGHO2_01_FULL_GW2011_AR10_43_9</strain>
    </source>
</reference>
<feature type="domain" description="DUF7343" evidence="2">
    <location>
        <begin position="99"/>
        <end position="157"/>
    </location>
</feature>
<evidence type="ECO:0000256" key="1">
    <source>
        <dbReference type="SAM" id="Phobius"/>
    </source>
</evidence>
<sequence length="167" mass="18763">MIFWQNKTVIIGIVVIVSFLVLAFNIFPFLGLSGHTEECSLLEGCPHEQELDFLQTALPIIISLALIVGASTYYLMSQKVESTEKSLKKNTEIILKFLNEDEKKLVNLLVESNGKVLQAEVTRLPGMSKVKSHRVVQKLIDRGVIEKESIGKTNVLKFSKEIKEGLY</sequence>
<accession>A0A7J4IXE3</accession>
<evidence type="ECO:0000313" key="4">
    <source>
        <dbReference type="EMBL" id="MBS3059473.1"/>
    </source>
</evidence>
<feature type="transmembrane region" description="Helical" evidence="1">
    <location>
        <begin position="53"/>
        <end position="76"/>
    </location>
</feature>
<dbReference type="AlphaFoldDB" id="A0A7J4IXE3"/>
<evidence type="ECO:0000313" key="5">
    <source>
        <dbReference type="Proteomes" id="UP000577419"/>
    </source>
</evidence>
<reference evidence="4" key="2">
    <citation type="submission" date="2021-03" db="EMBL/GenBank/DDBJ databases">
        <authorList>
            <person name="Jaffe A."/>
        </authorList>
    </citation>
    <scope>NUCLEOTIDE SEQUENCE</scope>
    <source>
        <strain evidence="4">RIFCSPHIGHO2_01_FULL_GW2011_AR10_43_9</strain>
    </source>
</reference>
<dbReference type="Pfam" id="PF24034">
    <property type="entry name" value="DUF7343"/>
    <property type="match status" value="1"/>
</dbReference>
<feature type="transmembrane region" description="Helical" evidence="1">
    <location>
        <begin position="9"/>
        <end position="33"/>
    </location>
</feature>
<name>A0A7J4IXE3_9ARCH</name>
<dbReference type="Proteomes" id="UP000683213">
    <property type="component" value="Unassembled WGS sequence"/>
</dbReference>
<dbReference type="EMBL" id="JAGVWF010000048">
    <property type="protein sequence ID" value="MBS3059473.1"/>
    <property type="molecule type" value="Genomic_DNA"/>
</dbReference>
<evidence type="ECO:0000313" key="3">
    <source>
        <dbReference type="EMBL" id="HIH08467.1"/>
    </source>
</evidence>
<organism evidence="3 5">
    <name type="scientific">Candidatus Iainarchaeum sp</name>
    <dbReference type="NCBI Taxonomy" id="3101447"/>
    <lineage>
        <taxon>Archaea</taxon>
        <taxon>Candidatus Iainarchaeota</taxon>
        <taxon>Candidatus Iainarchaeia</taxon>
        <taxon>Candidatus Iainarchaeales</taxon>
        <taxon>Candidatus Iainarchaeaceae</taxon>
        <taxon>Candidatus Iainarchaeum</taxon>
    </lineage>
</organism>
<dbReference type="Proteomes" id="UP000577419">
    <property type="component" value="Unassembled WGS sequence"/>
</dbReference>
<dbReference type="EMBL" id="DUFG01000018">
    <property type="protein sequence ID" value="HIH08467.1"/>
    <property type="molecule type" value="Genomic_DNA"/>
</dbReference>
<gene>
    <name evidence="3" type="ORF">HA237_03790</name>
    <name evidence="4" type="ORF">J4224_03580</name>
</gene>
<proteinExistence type="predicted"/>
<comment type="caution">
    <text evidence="3">The sequence shown here is derived from an EMBL/GenBank/DDBJ whole genome shotgun (WGS) entry which is preliminary data.</text>
</comment>